<gene>
    <name evidence="2" type="ORF">HNR67_002207</name>
</gene>
<dbReference type="AlphaFoldDB" id="A0A7W7FUR8"/>
<dbReference type="RefSeq" id="WP_185001954.1">
    <property type="nucleotide sequence ID" value="NZ_BAAAUI010000016.1"/>
</dbReference>
<keyword evidence="1" id="KW-0732">Signal</keyword>
<evidence type="ECO:0000256" key="1">
    <source>
        <dbReference type="SAM" id="SignalP"/>
    </source>
</evidence>
<feature type="signal peptide" evidence="1">
    <location>
        <begin position="1"/>
        <end position="22"/>
    </location>
</feature>
<dbReference type="PROSITE" id="PS51257">
    <property type="entry name" value="PROKAR_LIPOPROTEIN"/>
    <property type="match status" value="1"/>
</dbReference>
<feature type="chain" id="PRO_5038897641" description="PknH-like extracellular domain-containing protein" evidence="1">
    <location>
        <begin position="23"/>
        <end position="216"/>
    </location>
</feature>
<sequence>MRRTHALVFVLLAAVLSGTACTTPPPAPAPTGLAESPILRLARAVPTAADMAKAGYREDVVFQPFIESENRKNALVHSCDRTQADQRIDHIARVEWQATDPESKIIVLEQFVVHHRDGRAAEAIAQAKQQLGCGAYRDSQLTFTITGEVRLPALPGVDAQHAACGWQEEQGFGSCLLLTAKGDIAVATALRSRSEQAVHKELNRMAPVVAAAIARV</sequence>
<accession>A0A7W7FUR8</accession>
<protein>
    <recommendedName>
        <fullName evidence="4">PknH-like extracellular domain-containing protein</fullName>
    </recommendedName>
</protein>
<proteinExistence type="predicted"/>
<comment type="caution">
    <text evidence="2">The sequence shown here is derived from an EMBL/GenBank/DDBJ whole genome shotgun (WGS) entry which is preliminary data.</text>
</comment>
<dbReference type="EMBL" id="JACHMH010000001">
    <property type="protein sequence ID" value="MBB4676089.1"/>
    <property type="molecule type" value="Genomic_DNA"/>
</dbReference>
<reference evidence="2 3" key="1">
    <citation type="submission" date="2020-08" db="EMBL/GenBank/DDBJ databases">
        <title>Sequencing the genomes of 1000 actinobacteria strains.</title>
        <authorList>
            <person name="Klenk H.-P."/>
        </authorList>
    </citation>
    <scope>NUCLEOTIDE SEQUENCE [LARGE SCALE GENOMIC DNA]</scope>
    <source>
        <strain evidence="2 3">DSM 44230</strain>
    </source>
</reference>
<evidence type="ECO:0008006" key="4">
    <source>
        <dbReference type="Google" id="ProtNLM"/>
    </source>
</evidence>
<evidence type="ECO:0000313" key="2">
    <source>
        <dbReference type="EMBL" id="MBB4676089.1"/>
    </source>
</evidence>
<organism evidence="2 3">
    <name type="scientific">Crossiella cryophila</name>
    <dbReference type="NCBI Taxonomy" id="43355"/>
    <lineage>
        <taxon>Bacteria</taxon>
        <taxon>Bacillati</taxon>
        <taxon>Actinomycetota</taxon>
        <taxon>Actinomycetes</taxon>
        <taxon>Pseudonocardiales</taxon>
        <taxon>Pseudonocardiaceae</taxon>
        <taxon>Crossiella</taxon>
    </lineage>
</organism>
<dbReference type="Proteomes" id="UP000533598">
    <property type="component" value="Unassembled WGS sequence"/>
</dbReference>
<evidence type="ECO:0000313" key="3">
    <source>
        <dbReference type="Proteomes" id="UP000533598"/>
    </source>
</evidence>
<keyword evidence="3" id="KW-1185">Reference proteome</keyword>
<name>A0A7W7FUR8_9PSEU</name>